<keyword evidence="3 6" id="KW-0812">Transmembrane</keyword>
<comment type="similarity">
    <text evidence="2">Belongs to the EamA transporter family.</text>
</comment>
<dbReference type="PANTHER" id="PTHR32322:SF2">
    <property type="entry name" value="EAMA DOMAIN-CONTAINING PROTEIN"/>
    <property type="match status" value="1"/>
</dbReference>
<dbReference type="InterPro" id="IPR000620">
    <property type="entry name" value="EamA_dom"/>
</dbReference>
<dbReference type="PANTHER" id="PTHR32322">
    <property type="entry name" value="INNER MEMBRANE TRANSPORTER"/>
    <property type="match status" value="1"/>
</dbReference>
<evidence type="ECO:0000256" key="3">
    <source>
        <dbReference type="ARBA" id="ARBA00022692"/>
    </source>
</evidence>
<evidence type="ECO:0000313" key="8">
    <source>
        <dbReference type="EMBL" id="QUS36394.1"/>
    </source>
</evidence>
<evidence type="ECO:0000313" key="9">
    <source>
        <dbReference type="Proteomes" id="UP000679284"/>
    </source>
</evidence>
<accession>A0A8J8MTY4</accession>
<feature type="transmembrane region" description="Helical" evidence="6">
    <location>
        <begin position="243"/>
        <end position="259"/>
    </location>
</feature>
<gene>
    <name evidence="8" type="ORF">GR316_09045</name>
</gene>
<proteinExistence type="inferred from homology"/>
<dbReference type="AlphaFoldDB" id="A0A8J8MTY4"/>
<dbReference type="KEGG" id="fap:GR316_09045"/>
<feature type="transmembrane region" description="Helical" evidence="6">
    <location>
        <begin position="265"/>
        <end position="284"/>
    </location>
</feature>
<dbReference type="RefSeq" id="WP_211783615.1">
    <property type="nucleotide sequence ID" value="NZ_CP047289.1"/>
</dbReference>
<keyword evidence="9" id="KW-1185">Reference proteome</keyword>
<dbReference type="GO" id="GO:0016020">
    <property type="term" value="C:membrane"/>
    <property type="evidence" value="ECO:0007669"/>
    <property type="project" value="UniProtKB-SubCell"/>
</dbReference>
<dbReference type="Proteomes" id="UP000679284">
    <property type="component" value="Chromosome"/>
</dbReference>
<evidence type="ECO:0000259" key="7">
    <source>
        <dbReference type="Pfam" id="PF00892"/>
    </source>
</evidence>
<feature type="transmembrane region" description="Helical" evidence="6">
    <location>
        <begin position="121"/>
        <end position="141"/>
    </location>
</feature>
<feature type="domain" description="EamA" evidence="7">
    <location>
        <begin position="150"/>
        <end position="281"/>
    </location>
</feature>
<dbReference type="InterPro" id="IPR037185">
    <property type="entry name" value="EmrE-like"/>
</dbReference>
<feature type="transmembrane region" description="Helical" evidence="6">
    <location>
        <begin position="67"/>
        <end position="86"/>
    </location>
</feature>
<dbReference type="Gene3D" id="1.10.3730.20">
    <property type="match status" value="1"/>
</dbReference>
<feature type="transmembrane region" description="Helical" evidence="6">
    <location>
        <begin position="176"/>
        <end position="198"/>
    </location>
</feature>
<evidence type="ECO:0000256" key="4">
    <source>
        <dbReference type="ARBA" id="ARBA00022989"/>
    </source>
</evidence>
<protein>
    <submittedName>
        <fullName evidence="8">EamA family transporter</fullName>
    </submittedName>
</protein>
<feature type="transmembrane region" description="Helical" evidence="6">
    <location>
        <begin position="33"/>
        <end position="55"/>
    </location>
</feature>
<feature type="transmembrane region" description="Helical" evidence="6">
    <location>
        <begin position="92"/>
        <end position="114"/>
    </location>
</feature>
<evidence type="ECO:0000256" key="5">
    <source>
        <dbReference type="ARBA" id="ARBA00023136"/>
    </source>
</evidence>
<dbReference type="InterPro" id="IPR050638">
    <property type="entry name" value="AA-Vitamin_Transporters"/>
</dbReference>
<dbReference type="EMBL" id="CP047289">
    <property type="protein sequence ID" value="QUS36394.1"/>
    <property type="molecule type" value="Genomic_DNA"/>
</dbReference>
<dbReference type="SUPFAM" id="SSF103481">
    <property type="entry name" value="Multidrug resistance efflux transporter EmrE"/>
    <property type="match status" value="2"/>
</dbReference>
<comment type="subcellular location">
    <subcellularLocation>
        <location evidence="1">Membrane</location>
        <topology evidence="1">Multi-pass membrane protein</topology>
    </subcellularLocation>
</comment>
<feature type="transmembrane region" description="Helical" evidence="6">
    <location>
        <begin position="7"/>
        <end position="27"/>
    </location>
</feature>
<evidence type="ECO:0000256" key="2">
    <source>
        <dbReference type="ARBA" id="ARBA00007362"/>
    </source>
</evidence>
<evidence type="ECO:0000256" key="6">
    <source>
        <dbReference type="SAM" id="Phobius"/>
    </source>
</evidence>
<feature type="transmembrane region" description="Helical" evidence="6">
    <location>
        <begin position="147"/>
        <end position="167"/>
    </location>
</feature>
<dbReference type="Pfam" id="PF00892">
    <property type="entry name" value="EamA"/>
    <property type="match status" value="2"/>
</dbReference>
<keyword evidence="4 6" id="KW-1133">Transmembrane helix</keyword>
<feature type="domain" description="EamA" evidence="7">
    <location>
        <begin position="6"/>
        <end position="137"/>
    </location>
</feature>
<keyword evidence="5 6" id="KW-0472">Membrane</keyword>
<reference evidence="8" key="1">
    <citation type="submission" date="2020-01" db="EMBL/GenBank/DDBJ databases">
        <authorList>
            <person name="Yang Y."/>
            <person name="Kwon Y.M."/>
        </authorList>
    </citation>
    <scope>NUCLEOTIDE SEQUENCE</scope>
    <source>
        <strain evidence="8">PG104</strain>
    </source>
</reference>
<evidence type="ECO:0000256" key="1">
    <source>
        <dbReference type="ARBA" id="ARBA00004141"/>
    </source>
</evidence>
<feature type="transmembrane region" description="Helical" evidence="6">
    <location>
        <begin position="210"/>
        <end position="231"/>
    </location>
</feature>
<name>A0A8J8MTY4_9RHOB</name>
<sequence length="295" mass="30894">MDLRSLVMGIGFAVMWSSAFTTGRMIVLDAPPLHALALRFLVAGIIGVAIAAAMGQTARLTRPQWRATILFGLLQNVVYLGCNFFAMQWVPASLASIIASAMPLVVALAGWLAFGEKMRPLGIAGLAAGLVGVCVIMGHRLTGGVPVLPVLLCLVAVLALAFAALTVKGASGSGNLLMVVGLQMLVGAVVLGLLAVLFEPWRLTLTPRLIGAFVYTVLVASLMATWVWFGLVGRIGAVRASTFHFLNPFFGVLIAALLLGEPIGIWDIVGVGIVTLGILAVQLSKARQIENGART</sequence>
<organism evidence="8 9">
    <name type="scientific">Falsirhodobacter algicola</name>
    <dbReference type="NCBI Taxonomy" id="2692330"/>
    <lineage>
        <taxon>Bacteria</taxon>
        <taxon>Pseudomonadati</taxon>
        <taxon>Pseudomonadota</taxon>
        <taxon>Alphaproteobacteria</taxon>
        <taxon>Rhodobacterales</taxon>
        <taxon>Paracoccaceae</taxon>
        <taxon>Falsirhodobacter</taxon>
    </lineage>
</organism>